<dbReference type="InterPro" id="IPR036944">
    <property type="entry name" value="PPIase_FKBP_N_sf"/>
</dbReference>
<dbReference type="SUPFAM" id="SSF54534">
    <property type="entry name" value="FKBP-like"/>
    <property type="match status" value="1"/>
</dbReference>
<dbReference type="Gene3D" id="1.10.287.460">
    <property type="entry name" value="Peptidyl-prolyl cis-trans isomerase, FKBP-type, N-terminal domain"/>
    <property type="match status" value="2"/>
</dbReference>
<evidence type="ECO:0000256" key="3">
    <source>
        <dbReference type="ARBA" id="ARBA00013194"/>
    </source>
</evidence>
<dbReference type="AlphaFoldDB" id="A0A930HWB1"/>
<evidence type="ECO:0000313" key="10">
    <source>
        <dbReference type="EMBL" id="MBF1414007.1"/>
    </source>
</evidence>
<dbReference type="PANTHER" id="PTHR43811:SF23">
    <property type="entry name" value="FKBP-TYPE 22 KDA PEPTIDYL-PROLYL CIS-TRANS ISOMERASE"/>
    <property type="match status" value="1"/>
</dbReference>
<dbReference type="GO" id="GO:0003755">
    <property type="term" value="F:peptidyl-prolyl cis-trans isomerase activity"/>
    <property type="evidence" value="ECO:0007669"/>
    <property type="project" value="UniProtKB-KW"/>
</dbReference>
<evidence type="ECO:0000256" key="8">
    <source>
        <dbReference type="SAM" id="SignalP"/>
    </source>
</evidence>
<dbReference type="InterPro" id="IPR001179">
    <property type="entry name" value="PPIase_FKBP_dom"/>
</dbReference>
<gene>
    <name evidence="10" type="ORF">HXN33_00375</name>
</gene>
<dbReference type="InterPro" id="IPR000774">
    <property type="entry name" value="PPIase_FKBP_N"/>
</dbReference>
<proteinExistence type="inferred from homology"/>
<dbReference type="Pfam" id="PF01346">
    <property type="entry name" value="FKBP_N"/>
    <property type="match status" value="1"/>
</dbReference>
<keyword evidence="5 6" id="KW-0413">Isomerase</keyword>
<dbReference type="EC" id="5.2.1.8" evidence="3 6"/>
<evidence type="ECO:0000256" key="2">
    <source>
        <dbReference type="ARBA" id="ARBA00006577"/>
    </source>
</evidence>
<comment type="similarity">
    <text evidence="2">Belongs to the FKBP-type PPIase family.</text>
</comment>
<evidence type="ECO:0000259" key="9">
    <source>
        <dbReference type="PROSITE" id="PS50059"/>
    </source>
</evidence>
<comment type="caution">
    <text evidence="10">The sequence shown here is derived from an EMBL/GenBank/DDBJ whole genome shotgun (WGS) entry which is preliminary data.</text>
</comment>
<organism evidence="10 11">
    <name type="scientific">Prevotella histicola</name>
    <dbReference type="NCBI Taxonomy" id="470565"/>
    <lineage>
        <taxon>Bacteria</taxon>
        <taxon>Pseudomonadati</taxon>
        <taxon>Bacteroidota</taxon>
        <taxon>Bacteroidia</taxon>
        <taxon>Bacteroidales</taxon>
        <taxon>Prevotellaceae</taxon>
        <taxon>Prevotella</taxon>
    </lineage>
</organism>
<feature type="chain" id="PRO_5037932163" description="peptidylprolyl isomerase" evidence="8">
    <location>
        <begin position="23"/>
        <end position="342"/>
    </location>
</feature>
<sequence length="342" mass="37211">MKKVFLMAVLVFAGAAFNSVSAQSKKKDKKNKQKTECTVECKKEGSAQPVQLKTASDSLSYAAGVVMTRGLEEYIGQQFGVTKAQMPMFMKGLRQGFDSRNDSTFAAYVAGLTISQQVQSRMLPNMEKQFEGTSAPIQGDLLYKGFLDALQKDTTYFTSEAANNLFNAKQAALIAQKEAELKAKNEAFLAENKKKEGVVVLPDGLQYRIIKKGTGATPKASDAVRVVYEGKTIDGKVFDATSKHGAEYDTFNVGGLIKGWTEVLQLMPVGSKWEVFIPQDLAYGSRGAGKDIAPYSTLIFTLELKGIEPATVAMPEAVKKVKETPVTKTSPAKKVAKKTVKK</sequence>
<evidence type="ECO:0000256" key="4">
    <source>
        <dbReference type="ARBA" id="ARBA00023110"/>
    </source>
</evidence>
<dbReference type="EMBL" id="JABZSQ010000003">
    <property type="protein sequence ID" value="MBF1414007.1"/>
    <property type="molecule type" value="Genomic_DNA"/>
</dbReference>
<dbReference type="Gene3D" id="3.10.50.40">
    <property type="match status" value="1"/>
</dbReference>
<comment type="catalytic activity">
    <reaction evidence="1 6">
        <text>[protein]-peptidylproline (omega=180) = [protein]-peptidylproline (omega=0)</text>
        <dbReference type="Rhea" id="RHEA:16237"/>
        <dbReference type="Rhea" id="RHEA-COMP:10747"/>
        <dbReference type="Rhea" id="RHEA-COMP:10748"/>
        <dbReference type="ChEBI" id="CHEBI:83833"/>
        <dbReference type="ChEBI" id="CHEBI:83834"/>
        <dbReference type="EC" id="5.2.1.8"/>
    </reaction>
</comment>
<dbReference type="GeneID" id="66731736"/>
<feature type="domain" description="PPIase FKBP-type" evidence="9">
    <location>
        <begin position="221"/>
        <end position="308"/>
    </location>
</feature>
<dbReference type="PROSITE" id="PS50059">
    <property type="entry name" value="FKBP_PPIASE"/>
    <property type="match status" value="1"/>
</dbReference>
<evidence type="ECO:0000256" key="7">
    <source>
        <dbReference type="SAM" id="MobiDB-lite"/>
    </source>
</evidence>
<dbReference type="InterPro" id="IPR046357">
    <property type="entry name" value="PPIase_dom_sf"/>
</dbReference>
<reference evidence="10" key="1">
    <citation type="submission" date="2020-04" db="EMBL/GenBank/DDBJ databases">
        <title>Deep metagenomics examines the oral microbiome during advanced dental caries in children, revealing novel taxa and co-occurrences with host molecules.</title>
        <authorList>
            <person name="Baker J.L."/>
            <person name="Morton J.T."/>
            <person name="Dinis M."/>
            <person name="Alvarez R."/>
            <person name="Tran N.C."/>
            <person name="Knight R."/>
            <person name="Edlund A."/>
        </authorList>
    </citation>
    <scope>NUCLEOTIDE SEQUENCE</scope>
    <source>
        <strain evidence="10">JCVI_25_bin.9</strain>
    </source>
</reference>
<dbReference type="Pfam" id="PF00254">
    <property type="entry name" value="FKBP_C"/>
    <property type="match status" value="1"/>
</dbReference>
<protein>
    <recommendedName>
        <fullName evidence="3 6">peptidylprolyl isomerase</fullName>
        <ecNumber evidence="3 6">5.2.1.8</ecNumber>
    </recommendedName>
</protein>
<keyword evidence="4 6" id="KW-0697">Rotamase</keyword>
<accession>A0A930HWB1</accession>
<feature type="signal peptide" evidence="8">
    <location>
        <begin position="1"/>
        <end position="22"/>
    </location>
</feature>
<dbReference type="Proteomes" id="UP000757461">
    <property type="component" value="Unassembled WGS sequence"/>
</dbReference>
<dbReference type="RefSeq" id="WP_008823483.1">
    <property type="nucleotide sequence ID" value="NZ_CAUSFZ010000003.1"/>
</dbReference>
<feature type="region of interest" description="Disordered" evidence="7">
    <location>
        <begin position="321"/>
        <end position="342"/>
    </location>
</feature>
<evidence type="ECO:0000256" key="5">
    <source>
        <dbReference type="ARBA" id="ARBA00023235"/>
    </source>
</evidence>
<dbReference type="PANTHER" id="PTHR43811">
    <property type="entry name" value="FKBP-TYPE PEPTIDYL-PROLYL CIS-TRANS ISOMERASE FKPA"/>
    <property type="match status" value="1"/>
</dbReference>
<evidence type="ECO:0000256" key="1">
    <source>
        <dbReference type="ARBA" id="ARBA00000971"/>
    </source>
</evidence>
<name>A0A930HWB1_9BACT</name>
<keyword evidence="8" id="KW-0732">Signal</keyword>
<evidence type="ECO:0000313" key="11">
    <source>
        <dbReference type="Proteomes" id="UP000757461"/>
    </source>
</evidence>
<dbReference type="GO" id="GO:0006457">
    <property type="term" value="P:protein folding"/>
    <property type="evidence" value="ECO:0007669"/>
    <property type="project" value="InterPro"/>
</dbReference>
<evidence type="ECO:0000256" key="6">
    <source>
        <dbReference type="PROSITE-ProRule" id="PRU00277"/>
    </source>
</evidence>